<dbReference type="RefSeq" id="WP_076713320.1">
    <property type="nucleotide sequence ID" value="NZ_MOEN01000025.1"/>
</dbReference>
<evidence type="ECO:0000256" key="4">
    <source>
        <dbReference type="ARBA" id="ARBA00022801"/>
    </source>
</evidence>
<dbReference type="InterPro" id="IPR002716">
    <property type="entry name" value="PIN_dom"/>
</dbReference>
<accession>A0A1R1MK37</accession>
<dbReference type="AlphaFoldDB" id="A0A1R1MK37"/>
<dbReference type="InterPro" id="IPR029060">
    <property type="entry name" value="PIN-like_dom_sf"/>
</dbReference>
<dbReference type="EMBL" id="MOEN01000025">
    <property type="protein sequence ID" value="OMH40178.1"/>
    <property type="molecule type" value="Genomic_DNA"/>
</dbReference>
<dbReference type="PANTHER" id="PTHR11603">
    <property type="entry name" value="AAA FAMILY ATPASE"/>
    <property type="match status" value="1"/>
</dbReference>
<evidence type="ECO:0000256" key="3">
    <source>
        <dbReference type="ARBA" id="ARBA00022722"/>
    </source>
</evidence>
<keyword evidence="6" id="KW-0812">Transmembrane</keyword>
<dbReference type="InterPro" id="IPR002792">
    <property type="entry name" value="TRAM_dom"/>
</dbReference>
<dbReference type="GO" id="GO:0016787">
    <property type="term" value="F:hydrolase activity"/>
    <property type="evidence" value="ECO:0007669"/>
    <property type="project" value="UniProtKB-KW"/>
</dbReference>
<dbReference type="Proteomes" id="UP000187408">
    <property type="component" value="Unassembled WGS sequence"/>
</dbReference>
<dbReference type="OrthoDB" id="9780734at2"/>
<dbReference type="PANTHER" id="PTHR11603:SF147">
    <property type="entry name" value="MEMBRANE PROTEIN"/>
    <property type="match status" value="1"/>
</dbReference>
<name>A0A1R1MK37_9BACT</name>
<organism evidence="8 9">
    <name type="scientific">Desulfurobacterium indicum</name>
    <dbReference type="NCBI Taxonomy" id="1914305"/>
    <lineage>
        <taxon>Bacteria</taxon>
        <taxon>Pseudomonadati</taxon>
        <taxon>Aquificota</taxon>
        <taxon>Aquificia</taxon>
        <taxon>Desulfurobacteriales</taxon>
        <taxon>Desulfurobacteriaceae</taxon>
        <taxon>Desulfurobacterium</taxon>
    </lineage>
</organism>
<dbReference type="SUPFAM" id="SSF88723">
    <property type="entry name" value="PIN domain-like"/>
    <property type="match status" value="1"/>
</dbReference>
<dbReference type="CDD" id="cd09877">
    <property type="entry name" value="PIN_YacL-like"/>
    <property type="match status" value="1"/>
</dbReference>
<keyword evidence="4" id="KW-0378">Hydrolase</keyword>
<gene>
    <name evidence="8" type="ORF">BLW93_06655</name>
</gene>
<keyword evidence="5" id="KW-0460">Magnesium</keyword>
<feature type="transmembrane region" description="Helical" evidence="6">
    <location>
        <begin position="32"/>
        <end position="50"/>
    </location>
</feature>
<keyword evidence="3" id="KW-0540">Nuclease</keyword>
<comment type="caution">
    <text evidence="8">The sequence shown here is derived from an EMBL/GenBank/DDBJ whole genome shotgun (WGS) entry which is preliminary data.</text>
</comment>
<sequence>MNIQRLIGVFFIFLLLVSTLIFRNYGFTATQSMFIGILITASAVLLYTFVFHQKKFKIRGLLVFSAGFFLGLYLAKGITISLYAVFTNFPYLQEILYLTLPYLFGFAFLEMIGDKPISEIWKGETGLYATVKVLDTSALIDGRIVEVIKLGFVEGKIVIPRFVLEELQYLSDSTDPNIRTKGKKGLEQVSLLKGIKNPPVEIYERDFPRIKEVDTKLVELCRLLKAKLITTDYNLNKVASIKGVEILNVNDLANALKPVVAVGEELVVFVMKEGKEKEQGVGYLDDGTMVVVDGGKPYIGHRIKAIVNNVLQTSSGKIIFVKPKEVIK</sequence>
<evidence type="ECO:0000256" key="5">
    <source>
        <dbReference type="ARBA" id="ARBA00022842"/>
    </source>
</evidence>
<dbReference type="STRING" id="1914305.BLW93_06655"/>
<evidence type="ECO:0000256" key="2">
    <source>
        <dbReference type="ARBA" id="ARBA00022679"/>
    </source>
</evidence>
<feature type="transmembrane region" description="Helical" evidence="6">
    <location>
        <begin position="95"/>
        <end position="112"/>
    </location>
</feature>
<keyword evidence="6" id="KW-1133">Transmembrane helix</keyword>
<dbReference type="Pfam" id="PF01850">
    <property type="entry name" value="PIN"/>
    <property type="match status" value="1"/>
</dbReference>
<dbReference type="GO" id="GO:0004518">
    <property type="term" value="F:nuclease activity"/>
    <property type="evidence" value="ECO:0007669"/>
    <property type="project" value="UniProtKB-KW"/>
</dbReference>
<evidence type="ECO:0000313" key="9">
    <source>
        <dbReference type="Proteomes" id="UP000187408"/>
    </source>
</evidence>
<reference evidence="8 9" key="1">
    <citation type="submission" date="2016-10" db="EMBL/GenBank/DDBJ databases">
        <title>Genome sequence of a sulfur-reducing bacterium Desulfurobacterium indicum K6013.</title>
        <authorList>
            <person name="Cao J."/>
            <person name="Shao Z."/>
            <person name="Alain K."/>
            <person name="Jebbar M."/>
        </authorList>
    </citation>
    <scope>NUCLEOTIDE SEQUENCE [LARGE SCALE GENOMIC DNA]</scope>
    <source>
        <strain evidence="8 9">K6013</strain>
    </source>
</reference>
<keyword evidence="2" id="KW-0808">Transferase</keyword>
<protein>
    <submittedName>
        <fullName evidence="8">Twitching motility protein PilT</fullName>
    </submittedName>
</protein>
<dbReference type="PROSITE" id="PS50926">
    <property type="entry name" value="TRAM"/>
    <property type="match status" value="1"/>
</dbReference>
<dbReference type="Gene3D" id="3.40.50.1010">
    <property type="entry name" value="5'-nuclease"/>
    <property type="match status" value="1"/>
</dbReference>
<evidence type="ECO:0000259" key="7">
    <source>
        <dbReference type="PROSITE" id="PS50926"/>
    </source>
</evidence>
<evidence type="ECO:0000313" key="8">
    <source>
        <dbReference type="EMBL" id="OMH40178.1"/>
    </source>
</evidence>
<keyword evidence="6" id="KW-0472">Membrane</keyword>
<dbReference type="InterPro" id="IPR052041">
    <property type="entry name" value="Nucleic_acid_metab_PIN/TRAM"/>
</dbReference>
<feature type="transmembrane region" description="Helical" evidence="6">
    <location>
        <begin position="62"/>
        <end position="83"/>
    </location>
</feature>
<dbReference type="GO" id="GO:0016740">
    <property type="term" value="F:transferase activity"/>
    <property type="evidence" value="ECO:0007669"/>
    <property type="project" value="UniProtKB-KW"/>
</dbReference>
<comment type="cofactor">
    <cofactor evidence="1">
        <name>Mg(2+)</name>
        <dbReference type="ChEBI" id="CHEBI:18420"/>
    </cofactor>
</comment>
<keyword evidence="9" id="KW-1185">Reference proteome</keyword>
<evidence type="ECO:0000256" key="1">
    <source>
        <dbReference type="ARBA" id="ARBA00001946"/>
    </source>
</evidence>
<proteinExistence type="predicted"/>
<evidence type="ECO:0000256" key="6">
    <source>
        <dbReference type="SAM" id="Phobius"/>
    </source>
</evidence>
<feature type="domain" description="TRAM" evidence="7">
    <location>
        <begin position="259"/>
        <end position="320"/>
    </location>
</feature>
<dbReference type="SMART" id="SM00670">
    <property type="entry name" value="PINc"/>
    <property type="match status" value="1"/>
</dbReference>
<feature type="transmembrane region" description="Helical" evidence="6">
    <location>
        <begin position="7"/>
        <end position="26"/>
    </location>
</feature>